<sequence length="516" mass="56985">MTGPFPNIIKQHAQERPDHIAYYFFEQPVTYGEFDRQIDQAANALLNMGMKPGDKIATLLPQSPAFSTLFMAAGRIGMVVVPLDPRFKAGEMQALCERTRPRILATLAYPEEIKAEVEQLLGLYSFEQVFFYLGALDHPGVQPYEKLLEGEAKPVPEEFHPADEDPYIIIFTSGTTGRPKGAVISHKNSWAISKATTDMWGILHTDKVLCNMPTSHVAGTHDLLAAQYYAGATGILMPKFDPMETLAAIEKYGVSYFGGVPTMYRLIFKNADVTAHDLSSVRLAVLSGEPSSQELVQQVSQAFPNGKIVASFGMSETAGFFTFTTPDDPPERAEKTEGKPAPGFEMKIVDLHGADLPVGEVGELFVRGDSVISGYMDPEDDKSVFMDGGWMATGDLGRLDDQGYLIFMGRIKEMYISGGYNVYPQEIEAFLNAYPGVNTSAVMETPDEVWGEIGVAFVIPEPGVDLDIEALKAHCKKHLADYKRPRKFIVTEDVPRSLIGKVVKKELKKNLDKYLD</sequence>
<dbReference type="RefSeq" id="WP_073476695.1">
    <property type="nucleotide sequence ID" value="NZ_FQZU01000016.1"/>
</dbReference>
<name>A0A1M6P2V1_9BACT</name>
<accession>A0A1M6P2V1</accession>
<comment type="similarity">
    <text evidence="1">Belongs to the ATP-dependent AMP-binding enzyme family.</text>
</comment>
<reference evidence="6" key="1">
    <citation type="submission" date="2016-11" db="EMBL/GenBank/DDBJ databases">
        <authorList>
            <person name="Varghese N."/>
            <person name="Submissions S."/>
        </authorList>
    </citation>
    <scope>NUCLEOTIDE SEQUENCE [LARGE SCALE GENOMIC DNA]</scope>
    <source>
        <strain evidence="6">DSM 16219</strain>
    </source>
</reference>
<dbReference type="InterPro" id="IPR045851">
    <property type="entry name" value="AMP-bd_C_sf"/>
</dbReference>
<dbReference type="PANTHER" id="PTHR43201:SF5">
    <property type="entry name" value="MEDIUM-CHAIN ACYL-COA LIGASE ACSF2, MITOCHONDRIAL"/>
    <property type="match status" value="1"/>
</dbReference>
<dbReference type="OrthoDB" id="5483897at2"/>
<dbReference type="Gene3D" id="3.40.50.12780">
    <property type="entry name" value="N-terminal domain of ligase-like"/>
    <property type="match status" value="1"/>
</dbReference>
<dbReference type="InterPro" id="IPR000873">
    <property type="entry name" value="AMP-dep_synth/lig_dom"/>
</dbReference>
<evidence type="ECO:0000256" key="1">
    <source>
        <dbReference type="ARBA" id="ARBA00006432"/>
    </source>
</evidence>
<dbReference type="Pfam" id="PF13193">
    <property type="entry name" value="AMP-binding_C"/>
    <property type="match status" value="1"/>
</dbReference>
<protein>
    <submittedName>
        <fullName evidence="5">Long-chain acyl-CoA synthetase</fullName>
    </submittedName>
</protein>
<dbReference type="GO" id="GO:0031956">
    <property type="term" value="F:medium-chain fatty acid-CoA ligase activity"/>
    <property type="evidence" value="ECO:0007669"/>
    <property type="project" value="TreeGrafter"/>
</dbReference>
<evidence type="ECO:0000313" key="5">
    <source>
        <dbReference type="EMBL" id="SHK02202.1"/>
    </source>
</evidence>
<dbReference type="PANTHER" id="PTHR43201">
    <property type="entry name" value="ACYL-COA SYNTHETASE"/>
    <property type="match status" value="1"/>
</dbReference>
<dbReference type="Gene3D" id="3.30.300.30">
    <property type="match status" value="1"/>
</dbReference>
<feature type="domain" description="AMP-dependent synthetase/ligase" evidence="3">
    <location>
        <begin position="10"/>
        <end position="375"/>
    </location>
</feature>
<dbReference type="InterPro" id="IPR020845">
    <property type="entry name" value="AMP-binding_CS"/>
</dbReference>
<feature type="domain" description="AMP-binding enzyme C-terminal" evidence="4">
    <location>
        <begin position="426"/>
        <end position="501"/>
    </location>
</feature>
<keyword evidence="2" id="KW-0436">Ligase</keyword>
<dbReference type="InterPro" id="IPR042099">
    <property type="entry name" value="ANL_N_sf"/>
</dbReference>
<evidence type="ECO:0000259" key="3">
    <source>
        <dbReference type="Pfam" id="PF00501"/>
    </source>
</evidence>
<dbReference type="STRING" id="1121393.SAMN02745216_02742"/>
<dbReference type="Proteomes" id="UP000183994">
    <property type="component" value="Unassembled WGS sequence"/>
</dbReference>
<dbReference type="EMBL" id="FQZU01000016">
    <property type="protein sequence ID" value="SHK02202.1"/>
    <property type="molecule type" value="Genomic_DNA"/>
</dbReference>
<evidence type="ECO:0000256" key="2">
    <source>
        <dbReference type="ARBA" id="ARBA00022598"/>
    </source>
</evidence>
<evidence type="ECO:0000259" key="4">
    <source>
        <dbReference type="Pfam" id="PF13193"/>
    </source>
</evidence>
<organism evidence="5 6">
    <name type="scientific">Desulfatibacillum alkenivorans DSM 16219</name>
    <dbReference type="NCBI Taxonomy" id="1121393"/>
    <lineage>
        <taxon>Bacteria</taxon>
        <taxon>Pseudomonadati</taxon>
        <taxon>Thermodesulfobacteriota</taxon>
        <taxon>Desulfobacteria</taxon>
        <taxon>Desulfobacterales</taxon>
        <taxon>Desulfatibacillaceae</taxon>
        <taxon>Desulfatibacillum</taxon>
    </lineage>
</organism>
<evidence type="ECO:0000313" key="6">
    <source>
        <dbReference type="Proteomes" id="UP000183994"/>
    </source>
</evidence>
<dbReference type="PROSITE" id="PS00455">
    <property type="entry name" value="AMP_BINDING"/>
    <property type="match status" value="1"/>
</dbReference>
<dbReference type="AlphaFoldDB" id="A0A1M6P2V1"/>
<dbReference type="GO" id="GO:0006631">
    <property type="term" value="P:fatty acid metabolic process"/>
    <property type="evidence" value="ECO:0007669"/>
    <property type="project" value="TreeGrafter"/>
</dbReference>
<proteinExistence type="inferred from homology"/>
<gene>
    <name evidence="5" type="ORF">SAMN02745216_02742</name>
</gene>
<dbReference type="SUPFAM" id="SSF56801">
    <property type="entry name" value="Acetyl-CoA synthetase-like"/>
    <property type="match status" value="1"/>
</dbReference>
<dbReference type="InterPro" id="IPR025110">
    <property type="entry name" value="AMP-bd_C"/>
</dbReference>
<dbReference type="Pfam" id="PF00501">
    <property type="entry name" value="AMP-binding"/>
    <property type="match status" value="1"/>
</dbReference>
<keyword evidence="6" id="KW-1185">Reference proteome</keyword>